<name>A0A8J7MRT0_9RHOB</name>
<keyword evidence="2" id="KW-1185">Reference proteome</keyword>
<dbReference type="AlphaFoldDB" id="A0A8J7MRT0"/>
<comment type="caution">
    <text evidence="1">The sequence shown here is derived from an EMBL/GenBank/DDBJ whole genome shotgun (WGS) entry which is preliminary data.</text>
</comment>
<dbReference type="RefSeq" id="WP_202661858.1">
    <property type="nucleotide sequence ID" value="NZ_JAESVP010000007.1"/>
</dbReference>
<gene>
    <name evidence="1" type="ORF">JI744_14540</name>
</gene>
<protein>
    <submittedName>
        <fullName evidence="1">Uncharacterized protein</fullName>
    </submittedName>
</protein>
<sequence>MLKLLLNSVFIQVVPEGGWFDLPGGVSVSPAHAGWSNADGYSLEPLTEEPPEPPAPPTMNDYRMAIDANVEAVAREWGYNGAAHIAGYVSSTVPQWAAEAVAFIAWRDQVWLAAIAALAEIEAGTQPAPESIPAFLATLPAAVRPE</sequence>
<evidence type="ECO:0000313" key="2">
    <source>
        <dbReference type="Proteomes" id="UP000619033"/>
    </source>
</evidence>
<accession>A0A8J7MRT0</accession>
<organism evidence="1 2">
    <name type="scientific">Fuscibacter oryzae</name>
    <dbReference type="NCBI Taxonomy" id="2803939"/>
    <lineage>
        <taxon>Bacteria</taxon>
        <taxon>Pseudomonadati</taxon>
        <taxon>Pseudomonadota</taxon>
        <taxon>Alphaproteobacteria</taxon>
        <taxon>Rhodobacterales</taxon>
        <taxon>Paracoccaceae</taxon>
        <taxon>Fuscibacter</taxon>
    </lineage>
</organism>
<proteinExistence type="predicted"/>
<reference evidence="1" key="1">
    <citation type="submission" date="2021-01" db="EMBL/GenBank/DDBJ databases">
        <title>Genome seq and assembly of Tabrizicola sp. KVB23.</title>
        <authorList>
            <person name="Chhetri G."/>
        </authorList>
    </citation>
    <scope>NUCLEOTIDE SEQUENCE</scope>
    <source>
        <strain evidence="1">KVB23</strain>
    </source>
</reference>
<dbReference type="EMBL" id="JAESVP010000007">
    <property type="protein sequence ID" value="MBL4929322.1"/>
    <property type="molecule type" value="Genomic_DNA"/>
</dbReference>
<dbReference type="Proteomes" id="UP000619033">
    <property type="component" value="Unassembled WGS sequence"/>
</dbReference>
<evidence type="ECO:0000313" key="1">
    <source>
        <dbReference type="EMBL" id="MBL4929322.1"/>
    </source>
</evidence>